<evidence type="ECO:0000313" key="5">
    <source>
        <dbReference type="Proteomes" id="UP000477070"/>
    </source>
</evidence>
<feature type="domain" description="Gp5/Type VI secretion system Vgr C-terminal trimerisation" evidence="3">
    <location>
        <begin position="613"/>
        <end position="719"/>
    </location>
</feature>
<evidence type="ECO:0000313" key="4">
    <source>
        <dbReference type="EMBL" id="MWV69649.1"/>
    </source>
</evidence>
<evidence type="ECO:0000256" key="1">
    <source>
        <dbReference type="SAM" id="MobiDB-lite"/>
    </source>
</evidence>
<name>A0A6L7DCR1_9HELI</name>
<dbReference type="Pfam" id="PF05954">
    <property type="entry name" value="Phage_GPD"/>
    <property type="match status" value="1"/>
</dbReference>
<organism evidence="4 5">
    <name type="scientific">Helicobacter saguini</name>
    <dbReference type="NCBI Taxonomy" id="1548018"/>
    <lineage>
        <taxon>Bacteria</taxon>
        <taxon>Pseudomonadati</taxon>
        <taxon>Campylobacterota</taxon>
        <taxon>Epsilonproteobacteria</taxon>
        <taxon>Campylobacterales</taxon>
        <taxon>Helicobacteraceae</taxon>
        <taxon>Helicobacter</taxon>
    </lineage>
</organism>
<feature type="domain" description="Gp5/Type VI secretion system Vgr protein OB-fold" evidence="2">
    <location>
        <begin position="547"/>
        <end position="593"/>
    </location>
</feature>
<evidence type="ECO:0000259" key="2">
    <source>
        <dbReference type="Pfam" id="PF04717"/>
    </source>
</evidence>
<dbReference type="Pfam" id="PF04717">
    <property type="entry name" value="Phage_base_V"/>
    <property type="match status" value="1"/>
</dbReference>
<evidence type="ECO:0000259" key="3">
    <source>
        <dbReference type="Pfam" id="PF22178"/>
    </source>
</evidence>
<proteinExistence type="predicted"/>
<sequence length="870" mass="98537">MNSFITLKIDNLEFIITKASITESLESLLDIKCEGFIESLNDDIAKVLQDSKTSMQSNSNLDSKDSTSNNHLEFINNKAIESNLDSINNKTTNSNLDSINSNTTESNLDSINLLLNKQASLLISNPYPSKENIINIESNEYKIYKGIISHIDYLGIKNIDSITSSITNISNKHFFTFNIISCLFRLSLNKANRIYTDKNVLDVIKIILSLNKDKIYKDLDFSNITNTYKPQDIITQYNESDLAFITRLAHNNAIYFYELENVIYFYDSYNNKANIDSNTTHTNIKSILYNTNNNNILNTPCIYYLSKSSTLKQPNFYSTSMNIDYPLDIYYVDSIKTIEYRLIQRLNNTYLAKSNIYNLDLNERINIESKHFIITQITHTLTNEAILNNIDSKDNIDLTNKTNLNSYHNEISLIPNYIPYTPNQKQKPLPPLNTQGIVIGELASKARNVQEENEYIQQEANTIYTDKYNRIKVRLHSFIAQEIMDKKKLDSNNITINNTTTHNTNIESNNNTNIESNTTNNTDISQADSIDSIKSNIESKNIESISYSPFIRVASPIASQNSGFISLLRVSDEVIISYFDNDIDKPYISGSLYNTLNPSLINNNNQTSLSSKTIGNNEVGINELTLTNTKNNEQIYLHAQKDYKEIIESNFNQVIKQDKDSVVKGSYTESISKSHTQNILQSKSVNVKGEYFTKVDLSKDTLVGLSNTLNILGDNKISIGGNHIESIQGDREAITHGNHHKVIKGDSIESIKGNKSEVVEQHSNIHSNKNLHLSANDELTFVSLHNLLITTKDSLGIKSSDNLTLNTRDFLASIKDNINLYVGENINLFITQDTSISMCKDSIILKVKDTELKIDENGITLNKQMQILTK</sequence>
<dbReference type="SUPFAM" id="SSF69349">
    <property type="entry name" value="Phage fibre proteins"/>
    <property type="match status" value="1"/>
</dbReference>
<dbReference type="RefSeq" id="WP_160659324.1">
    <property type="nucleotide sequence ID" value="NZ_QBIU01000001.1"/>
</dbReference>
<comment type="caution">
    <text evidence="4">The sequence shown here is derived from an EMBL/GenBank/DDBJ whole genome shotgun (WGS) entry which is preliminary data.</text>
</comment>
<dbReference type="InterPro" id="IPR006531">
    <property type="entry name" value="Gp5/Vgr_OB"/>
</dbReference>
<feature type="region of interest" description="Disordered" evidence="1">
    <location>
        <begin position="501"/>
        <end position="525"/>
    </location>
</feature>
<dbReference type="Proteomes" id="UP000477070">
    <property type="component" value="Unassembled WGS sequence"/>
</dbReference>
<dbReference type="Gene3D" id="2.40.50.230">
    <property type="entry name" value="Gp5 N-terminal domain"/>
    <property type="match status" value="1"/>
</dbReference>
<dbReference type="SUPFAM" id="SSF69279">
    <property type="entry name" value="Phage tail proteins"/>
    <property type="match status" value="1"/>
</dbReference>
<dbReference type="Gene3D" id="3.55.50.10">
    <property type="entry name" value="Baseplate protein-like domains"/>
    <property type="match status" value="1"/>
</dbReference>
<accession>A0A6L7DCR1</accession>
<dbReference type="InterPro" id="IPR037026">
    <property type="entry name" value="Vgr_OB-fold_dom_sf"/>
</dbReference>
<dbReference type="InterPro" id="IPR054030">
    <property type="entry name" value="Gp5_Vgr_C"/>
</dbReference>
<protein>
    <submittedName>
        <fullName evidence="4">Uncharacterized protein</fullName>
    </submittedName>
</protein>
<dbReference type="AlphaFoldDB" id="A0A6L7DCR1"/>
<dbReference type="SUPFAM" id="SSF69255">
    <property type="entry name" value="gp5 N-terminal domain-like"/>
    <property type="match status" value="1"/>
</dbReference>
<dbReference type="Pfam" id="PF22178">
    <property type="entry name" value="Gp5_trimer_C"/>
    <property type="match status" value="1"/>
</dbReference>
<dbReference type="EMBL" id="QBIU01000001">
    <property type="protein sequence ID" value="MWV69649.1"/>
    <property type="molecule type" value="Genomic_DNA"/>
</dbReference>
<reference evidence="4 5" key="1">
    <citation type="submission" date="2019-12" db="EMBL/GenBank/DDBJ databases">
        <title>Multi-Generational Helicobacter saguini Isolates.</title>
        <authorList>
            <person name="Mannion A."/>
            <person name="Shen Z."/>
            <person name="Fox J.G."/>
        </authorList>
    </citation>
    <scope>NUCLEOTIDE SEQUENCE [LARGE SCALE GENOMIC DNA]</scope>
    <source>
        <strain evidence="5">16-048 (F4)</strain>
    </source>
</reference>
<gene>
    <name evidence="4" type="ORF">DCO61_06445</name>
</gene>